<reference evidence="1 2" key="1">
    <citation type="submission" date="2020-08" db="EMBL/GenBank/DDBJ databases">
        <title>Functional genomics of gut bacteria from endangered species of beetles.</title>
        <authorList>
            <person name="Carlos-Shanley C."/>
        </authorList>
    </citation>
    <scope>NUCLEOTIDE SEQUENCE [LARGE SCALE GENOMIC DNA]</scope>
    <source>
        <strain evidence="1 2">S00123</strain>
    </source>
</reference>
<protein>
    <submittedName>
        <fullName evidence="1">Uncharacterized protein</fullName>
    </submittedName>
</protein>
<keyword evidence="2" id="KW-1185">Reference proteome</keyword>
<organism evidence="1 2">
    <name type="scientific">Brevundimonas bullata</name>
    <dbReference type="NCBI Taxonomy" id="13160"/>
    <lineage>
        <taxon>Bacteria</taxon>
        <taxon>Pseudomonadati</taxon>
        <taxon>Pseudomonadota</taxon>
        <taxon>Alphaproteobacteria</taxon>
        <taxon>Caulobacterales</taxon>
        <taxon>Caulobacteraceae</taxon>
        <taxon>Brevundimonas</taxon>
    </lineage>
</organism>
<dbReference type="RefSeq" id="WP_184268997.1">
    <property type="nucleotide sequence ID" value="NZ_JACHKY010000002.1"/>
</dbReference>
<evidence type="ECO:0000313" key="1">
    <source>
        <dbReference type="EMBL" id="MBB4797997.1"/>
    </source>
</evidence>
<dbReference type="EMBL" id="JACHKY010000002">
    <property type="protein sequence ID" value="MBB4797997.1"/>
    <property type="molecule type" value="Genomic_DNA"/>
</dbReference>
<proteinExistence type="predicted"/>
<comment type="caution">
    <text evidence="1">The sequence shown here is derived from an EMBL/GenBank/DDBJ whole genome shotgun (WGS) entry which is preliminary data.</text>
</comment>
<dbReference type="AlphaFoldDB" id="A0A7W7IPP4"/>
<evidence type="ECO:0000313" key="2">
    <source>
        <dbReference type="Proteomes" id="UP000539957"/>
    </source>
</evidence>
<sequence length="175" mass="19069">MTALQTITAPQLPTPSLPVPSVTNQQLFASLLAGGLFRDRVKAGEFTISDLPALRQLEAQLQPANEPAKTWDAAAVMERLFAHYPRPDLPESAAATRLDDWYDDLEGLPLAVIEATARDWRRSNARFAPTPGQFLEKAKRYSEPHSVGLGLVRLAIRVLAEQVPANDTSIQGSAA</sequence>
<dbReference type="Proteomes" id="UP000539957">
    <property type="component" value="Unassembled WGS sequence"/>
</dbReference>
<gene>
    <name evidence="1" type="ORF">HNP32_001721</name>
</gene>
<name>A0A7W7IPP4_9CAUL</name>
<accession>A0A7W7IPP4</accession>